<feature type="domain" description="NADP-dependent oxidoreductase" evidence="1">
    <location>
        <begin position="1"/>
        <end position="315"/>
    </location>
</feature>
<dbReference type="GO" id="GO:0005829">
    <property type="term" value="C:cytosol"/>
    <property type="evidence" value="ECO:0007669"/>
    <property type="project" value="TreeGrafter"/>
</dbReference>
<accession>A0A844QEC4</accession>
<dbReference type="PANTHER" id="PTHR42686:SF1">
    <property type="entry name" value="GH17980P-RELATED"/>
    <property type="match status" value="1"/>
</dbReference>
<name>A0A844QEC4_9HYPH</name>
<dbReference type="InterPro" id="IPR023210">
    <property type="entry name" value="NADP_OxRdtase_dom"/>
</dbReference>
<evidence type="ECO:0000259" key="1">
    <source>
        <dbReference type="Pfam" id="PF00248"/>
    </source>
</evidence>
<dbReference type="AlphaFoldDB" id="A0A844QEC4"/>
<proteinExistence type="predicted"/>
<dbReference type="GO" id="GO:0016491">
    <property type="term" value="F:oxidoreductase activity"/>
    <property type="evidence" value="ECO:0007669"/>
    <property type="project" value="InterPro"/>
</dbReference>
<dbReference type="RefSeq" id="WP_156713755.1">
    <property type="nucleotide sequence ID" value="NZ_WPHG01000003.1"/>
</dbReference>
<dbReference type="PANTHER" id="PTHR42686">
    <property type="entry name" value="GH17980P-RELATED"/>
    <property type="match status" value="1"/>
</dbReference>
<comment type="caution">
    <text evidence="2">The sequence shown here is derived from an EMBL/GenBank/DDBJ whole genome shotgun (WGS) entry which is preliminary data.</text>
</comment>
<dbReference type="InterPro" id="IPR020471">
    <property type="entry name" value="AKR"/>
</dbReference>
<dbReference type="InterPro" id="IPR036812">
    <property type="entry name" value="NAD(P)_OxRdtase_dom_sf"/>
</dbReference>
<gene>
    <name evidence="2" type="ORF">GN330_13840</name>
</gene>
<dbReference type="EMBL" id="WPHG01000003">
    <property type="protein sequence ID" value="MVA98326.1"/>
    <property type="molecule type" value="Genomic_DNA"/>
</dbReference>
<sequence>MGCASLGGLYAPVDDRTCLATLQAAWDCGLRYFDAAPMYGLGRAEHMLGHFLRERVSVSQPVVSTKVGRLMARERPGRNLPQAAEKNPLDAGWRNGLPFHEVFDYSYDAIMRSFDDSQQRMGRERIDILFVHDIGRLTHAERADTHWTALTRGGGFRALTDLRDAGIIKGFGLGVNEADVVLDAMNEARLDCTLLAGRHTLLEQNANSLLDKALADGMSIVVGGVFNSGILAAGRSGNRKFNYQDAPEEIARKADRLAAACEAFGVPLAAAAIQFPFRHKAVTSVLIGAKHPDHVLQNVEWFEMSLPDALWDALRSDGLIDEGAARA</sequence>
<dbReference type="Gene3D" id="3.20.20.100">
    <property type="entry name" value="NADP-dependent oxidoreductase domain"/>
    <property type="match status" value="1"/>
</dbReference>
<dbReference type="Proteomes" id="UP000463224">
    <property type="component" value="Unassembled WGS sequence"/>
</dbReference>
<protein>
    <submittedName>
        <fullName evidence="2">Aldo/keto reductase</fullName>
    </submittedName>
</protein>
<dbReference type="SUPFAM" id="SSF51430">
    <property type="entry name" value="NAD(P)-linked oxidoreductase"/>
    <property type="match status" value="1"/>
</dbReference>
<dbReference type="Pfam" id="PF00248">
    <property type="entry name" value="Aldo_ket_red"/>
    <property type="match status" value="1"/>
</dbReference>
<reference evidence="2 3" key="1">
    <citation type="submission" date="2019-12" db="EMBL/GenBank/DDBJ databases">
        <title>Nitratireductor arenosus sp. nov., Isolated from sea sand, Jeju island, South Korea.</title>
        <authorList>
            <person name="Kim W."/>
        </authorList>
    </citation>
    <scope>NUCLEOTIDE SEQUENCE [LARGE SCALE GENOMIC DNA]</scope>
    <source>
        <strain evidence="2 3">CAU 1489</strain>
    </source>
</reference>
<organism evidence="2 3">
    <name type="scientific">Nitratireductor arenosus</name>
    <dbReference type="NCBI Taxonomy" id="2682096"/>
    <lineage>
        <taxon>Bacteria</taxon>
        <taxon>Pseudomonadati</taxon>
        <taxon>Pseudomonadota</taxon>
        <taxon>Alphaproteobacteria</taxon>
        <taxon>Hyphomicrobiales</taxon>
        <taxon>Phyllobacteriaceae</taxon>
        <taxon>Nitratireductor</taxon>
    </lineage>
</organism>
<keyword evidence="3" id="KW-1185">Reference proteome</keyword>
<evidence type="ECO:0000313" key="3">
    <source>
        <dbReference type="Proteomes" id="UP000463224"/>
    </source>
</evidence>
<evidence type="ECO:0000313" key="2">
    <source>
        <dbReference type="EMBL" id="MVA98326.1"/>
    </source>
</evidence>